<dbReference type="Gene3D" id="3.30.420.40">
    <property type="match status" value="2"/>
</dbReference>
<comment type="subcellular location">
    <subcellularLocation>
        <location evidence="6">Cytoplasm</location>
    </subcellularLocation>
</comment>
<dbReference type="GO" id="GO:0005524">
    <property type="term" value="F:ATP binding"/>
    <property type="evidence" value="ECO:0007669"/>
    <property type="project" value="UniProtKB-KW"/>
</dbReference>
<evidence type="ECO:0000313" key="9">
    <source>
        <dbReference type="Proteomes" id="UP000094609"/>
    </source>
</evidence>
<dbReference type="HAMAP" id="MF_00020">
    <property type="entry name" value="Acetate_kinase"/>
    <property type="match status" value="1"/>
</dbReference>
<feature type="binding site" evidence="6">
    <location>
        <begin position="284"/>
        <end position="286"/>
    </location>
    <ligand>
        <name>ATP</name>
        <dbReference type="ChEBI" id="CHEBI:30616"/>
    </ligand>
</feature>
<dbReference type="PRINTS" id="PR00471">
    <property type="entry name" value="ACETATEKNASE"/>
</dbReference>
<comment type="subunit">
    <text evidence="6">Homodimer.</text>
</comment>
<evidence type="ECO:0000256" key="2">
    <source>
        <dbReference type="ARBA" id="ARBA00022679"/>
    </source>
</evidence>
<feature type="site" description="Transition state stabilizer" evidence="6">
    <location>
        <position position="243"/>
    </location>
</feature>
<dbReference type="Pfam" id="PF00871">
    <property type="entry name" value="Acetate_kinase"/>
    <property type="match status" value="1"/>
</dbReference>
<feature type="binding site" evidence="6">
    <location>
        <position position="386"/>
    </location>
    <ligand>
        <name>Mg(2+)</name>
        <dbReference type="ChEBI" id="CHEBI:18420"/>
    </ligand>
</feature>
<dbReference type="PROSITE" id="PS01076">
    <property type="entry name" value="ACETATE_KINASE_2"/>
    <property type="match status" value="1"/>
</dbReference>
<dbReference type="PIRSF" id="PIRSF000722">
    <property type="entry name" value="Acetate_prop_kin"/>
    <property type="match status" value="1"/>
</dbReference>
<evidence type="ECO:0000313" key="8">
    <source>
        <dbReference type="EMBL" id="AOO65229.1"/>
    </source>
</evidence>
<protein>
    <recommendedName>
        <fullName evidence="6">Acetate kinase</fullName>
        <ecNumber evidence="6">2.7.2.1</ecNumber>
    </recommendedName>
    <alternativeName>
        <fullName evidence="6">Acetokinase</fullName>
    </alternativeName>
</protein>
<dbReference type="SUPFAM" id="SSF53067">
    <property type="entry name" value="Actin-like ATPase domain"/>
    <property type="match status" value="2"/>
</dbReference>
<dbReference type="GO" id="GO:0006085">
    <property type="term" value="P:acetyl-CoA biosynthetic process"/>
    <property type="evidence" value="ECO:0007669"/>
    <property type="project" value="UniProtKB-UniRule"/>
</dbReference>
<dbReference type="Proteomes" id="UP000094609">
    <property type="component" value="Chromosome"/>
</dbReference>
<keyword evidence="9" id="KW-1185">Reference proteome</keyword>
<dbReference type="InterPro" id="IPR043129">
    <property type="entry name" value="ATPase_NBD"/>
</dbReference>
<dbReference type="NCBIfam" id="TIGR00016">
    <property type="entry name" value="ackA"/>
    <property type="match status" value="1"/>
</dbReference>
<dbReference type="GO" id="GO:0005737">
    <property type="term" value="C:cytoplasm"/>
    <property type="evidence" value="ECO:0007669"/>
    <property type="project" value="UniProtKB-SubCell"/>
</dbReference>
<evidence type="ECO:0000256" key="5">
    <source>
        <dbReference type="ARBA" id="ARBA00022840"/>
    </source>
</evidence>
<evidence type="ECO:0000256" key="3">
    <source>
        <dbReference type="ARBA" id="ARBA00022741"/>
    </source>
</evidence>
<dbReference type="AlphaFoldDB" id="A0A1D7TJN8"/>
<dbReference type="InterPro" id="IPR023865">
    <property type="entry name" value="Aliphatic_acid_kinase_CS"/>
</dbReference>
<keyword evidence="6" id="KW-0460">Magnesium</keyword>
<accession>A0A1D7TJN8</accession>
<comment type="cofactor">
    <cofactor evidence="6">
        <name>Mg(2+)</name>
        <dbReference type="ChEBI" id="CHEBI:18420"/>
    </cofactor>
    <cofactor evidence="6">
        <name>Mn(2+)</name>
        <dbReference type="ChEBI" id="CHEBI:29035"/>
    </cofactor>
    <text evidence="6">Mg(2+). Can also accept Mn(2+).</text>
</comment>
<name>A0A1D7TJN8_9BACT</name>
<dbReference type="CDD" id="cd24010">
    <property type="entry name" value="ASKHA_NBD_AcK_PK"/>
    <property type="match status" value="1"/>
</dbReference>
<dbReference type="GO" id="GO:0008776">
    <property type="term" value="F:acetate kinase activity"/>
    <property type="evidence" value="ECO:0007669"/>
    <property type="project" value="UniProtKB-UniRule"/>
</dbReference>
<feature type="active site" description="Proton donor/acceptor" evidence="6">
    <location>
        <position position="150"/>
    </location>
</feature>
<proteinExistence type="inferred from homology"/>
<evidence type="ECO:0000256" key="7">
    <source>
        <dbReference type="RuleBase" id="RU003835"/>
    </source>
</evidence>
<sequence>MKILVLNAGSSSVKYQLFNMANNAVLASGMIEQIGEKESMAKIKYKDADDVEHKREQKCAIPDHDEALKWMSQALIHSGVIKDLNDLDGIGHRVVQGGASFQEPAMVNEYVMSEIERLIPLGPLHNPGHLAGMRVAVHQSPNVPQVAIFDTAFHSTLPKYAYMYAIPYKYYDDLRIRRYGFHGTSHRYIVKEAAKYLKQDVNTLNAITLHLGNGASVAAIENGKSVDTSMGLTPLEGLIMGTRSGDIDPAILFYLARKRGLTLDDLDKMLNKESGLKGICGSNDMREITQMAEEGDEKAQLARDMFNYRLKKYIGSYSAVLGRVDCIVFTGGIGENDSGVRLKSCENLENFGIKIDPLLNEMRSSDILQISAPDSKVKVLVIPTNEELEIAMETMEMIEKHH</sequence>
<comment type="catalytic activity">
    <reaction evidence="6">
        <text>acetate + ATP = acetyl phosphate + ADP</text>
        <dbReference type="Rhea" id="RHEA:11352"/>
        <dbReference type="ChEBI" id="CHEBI:22191"/>
        <dbReference type="ChEBI" id="CHEBI:30089"/>
        <dbReference type="ChEBI" id="CHEBI:30616"/>
        <dbReference type="ChEBI" id="CHEBI:456216"/>
        <dbReference type="EC" id="2.7.2.1"/>
    </reaction>
</comment>
<dbReference type="GO" id="GO:0006083">
    <property type="term" value="P:acetate metabolic process"/>
    <property type="evidence" value="ECO:0007669"/>
    <property type="project" value="TreeGrafter"/>
</dbReference>
<comment type="pathway">
    <text evidence="6">Metabolic intermediate biosynthesis; acetyl-CoA biosynthesis; acetyl-CoA from acetate: step 1/2.</text>
</comment>
<dbReference type="PANTHER" id="PTHR21060">
    <property type="entry name" value="ACETATE KINASE"/>
    <property type="match status" value="1"/>
</dbReference>
<feature type="binding site" evidence="6">
    <location>
        <position position="14"/>
    </location>
    <ligand>
        <name>ATP</name>
        <dbReference type="ChEBI" id="CHEBI:30616"/>
    </ligand>
</feature>
<evidence type="ECO:0000256" key="1">
    <source>
        <dbReference type="ARBA" id="ARBA00008748"/>
    </source>
</evidence>
<dbReference type="UniPathway" id="UPA00340">
    <property type="reaction ID" value="UER00458"/>
</dbReference>
<comment type="similarity">
    <text evidence="1 6 7">Belongs to the acetokinase family.</text>
</comment>
<dbReference type="GO" id="GO:0000287">
    <property type="term" value="F:magnesium ion binding"/>
    <property type="evidence" value="ECO:0007669"/>
    <property type="project" value="UniProtKB-UniRule"/>
</dbReference>
<keyword evidence="5 6" id="KW-0067">ATP-binding</keyword>
<feature type="binding site" evidence="6">
    <location>
        <position position="7"/>
    </location>
    <ligand>
        <name>Mg(2+)</name>
        <dbReference type="ChEBI" id="CHEBI:18420"/>
    </ligand>
</feature>
<dbReference type="PROSITE" id="PS01075">
    <property type="entry name" value="ACETATE_KINASE_1"/>
    <property type="match status" value="1"/>
</dbReference>
<evidence type="ECO:0000256" key="6">
    <source>
        <dbReference type="HAMAP-Rule" id="MF_00020"/>
    </source>
</evidence>
<keyword evidence="6" id="KW-0963">Cytoplasm</keyword>
<dbReference type="PANTHER" id="PTHR21060:SF15">
    <property type="entry name" value="ACETATE KINASE-RELATED"/>
    <property type="match status" value="1"/>
</dbReference>
<dbReference type="InterPro" id="IPR004372">
    <property type="entry name" value="Ac/propionate_kinase"/>
</dbReference>
<dbReference type="PATRIC" id="fig|1193502.14.peg.1473"/>
<keyword evidence="6" id="KW-0479">Metal-binding</keyword>
<reference evidence="9" key="1">
    <citation type="submission" date="2016-08" db="EMBL/GenBank/DDBJ databases">
        <title>Complete genome sequence of the organohalide-respiring Epsilonproteobacterium Sulfurospirillum halorespirans.</title>
        <authorList>
            <person name="Goris T."/>
            <person name="Zimmermann J."/>
            <person name="Schenz B."/>
            <person name="Lemos M."/>
            <person name="Hackermueller J."/>
            <person name="Diekert G."/>
        </authorList>
    </citation>
    <scope>NUCLEOTIDE SEQUENCE [LARGE SCALE GENOMIC DNA]</scope>
    <source>
        <strain>DSM 13726</strain>
        <strain evidence="9">PCE-M2</strain>
    </source>
</reference>
<feature type="binding site" evidence="6">
    <location>
        <begin position="332"/>
        <end position="336"/>
    </location>
    <ligand>
        <name>ATP</name>
        <dbReference type="ChEBI" id="CHEBI:30616"/>
    </ligand>
</feature>
<feature type="binding site" evidence="6">
    <location>
        <begin position="210"/>
        <end position="214"/>
    </location>
    <ligand>
        <name>ATP</name>
        <dbReference type="ChEBI" id="CHEBI:30616"/>
    </ligand>
</feature>
<organism evidence="8 9">
    <name type="scientific">Sulfurospirillum halorespirans DSM 13726</name>
    <dbReference type="NCBI Taxonomy" id="1193502"/>
    <lineage>
        <taxon>Bacteria</taxon>
        <taxon>Pseudomonadati</taxon>
        <taxon>Campylobacterota</taxon>
        <taxon>Epsilonproteobacteria</taxon>
        <taxon>Campylobacterales</taxon>
        <taxon>Sulfurospirillaceae</taxon>
        <taxon>Sulfurospirillum</taxon>
    </lineage>
</organism>
<dbReference type="InterPro" id="IPR000890">
    <property type="entry name" value="Aliphatic_acid_kin_short-chain"/>
</dbReference>
<dbReference type="STRING" id="1193502.SHALO_1454"/>
<dbReference type="EMBL" id="CP017111">
    <property type="protein sequence ID" value="AOO65229.1"/>
    <property type="molecule type" value="Genomic_DNA"/>
</dbReference>
<gene>
    <name evidence="6" type="primary">ackA</name>
    <name evidence="8" type="ORF">SHALO_1454</name>
</gene>
<keyword evidence="3 6" id="KW-0547">Nucleotide-binding</keyword>
<dbReference type="RefSeq" id="WP_069478011.1">
    <property type="nucleotide sequence ID" value="NZ_CP017111.1"/>
</dbReference>
<comment type="function">
    <text evidence="6">Catalyzes the formation of acetyl phosphate from acetate and ATP. Can also catalyze the reverse reaction.</text>
</comment>
<evidence type="ECO:0000256" key="4">
    <source>
        <dbReference type="ARBA" id="ARBA00022777"/>
    </source>
</evidence>
<dbReference type="KEGG" id="shal:SHALO_1454"/>
<feature type="site" description="Transition state stabilizer" evidence="6">
    <location>
        <position position="182"/>
    </location>
</feature>
<feature type="binding site" evidence="6">
    <location>
        <position position="93"/>
    </location>
    <ligand>
        <name>substrate</name>
    </ligand>
</feature>
<keyword evidence="2 6" id="KW-0808">Transferase</keyword>
<dbReference type="EC" id="2.7.2.1" evidence="6"/>
<keyword evidence="4 6" id="KW-0418">Kinase</keyword>